<evidence type="ECO:0000313" key="2">
    <source>
        <dbReference type="Proteomes" id="UP001207468"/>
    </source>
</evidence>
<protein>
    <submittedName>
        <fullName evidence="1">Uncharacterized protein</fullName>
    </submittedName>
</protein>
<dbReference type="Proteomes" id="UP001207468">
    <property type="component" value="Unassembled WGS sequence"/>
</dbReference>
<gene>
    <name evidence="1" type="ORF">F5148DRAFT_1282766</name>
</gene>
<accession>A0ACC0UDS3</accession>
<proteinExistence type="predicted"/>
<sequence length="598" mass="63826">MEKSLAKSSQRSSVAPVHTINVVFPERTHSSHSATSGKGGDELVSTDRSRDRSSSKMNAVHPNAEISAVPDPVPNPLFQAPPSSRTEGHSTPPLAEHASTTVFAYSSTLVVSSSLLLSPSTTSVLSSTSSLSRFYPASISAERPLGTFNNVPSRQTTPHRLPAAAIALVTSGSVLFVVAILFLSRLCIRPRRRSHPTPSLPILQDAFLPRKTGDESPLFGGKERLSSQPDAVPWTWTQYQSDTPKPVPTARISKLGSTNQPPMRHSRLVDEPHNVHPTGGCTIQDTMAKLGTTNSTLDGVPKKSLSRLSSLSGLVYTASVYETTGPENIGIAVSSGQGDLEFSGPAAAREHRKRASARQSMRNFDKRRSTIDGSPEGLAYTMSPSISPSGDSRDETDGFPKQGRARVKAPYVAGSYLRGSAPKGPDRAVQGVNPFADPGNGEYALPPMPGSSTGKENNRKGGALVEPTIIPDAPVSPGFSLYPDDSLSVAEDRIWTAKGKIYDQDGNGVGDVEDSMTVTDERSSNPASPGVATGRSGMSKTRRQSQEVGKLRRTDDRPPRVPSPPVLPSLAQMAMAHTNVQEYGDYRSPTYSLYGLYS</sequence>
<organism evidence="1 2">
    <name type="scientific">Russula earlei</name>
    <dbReference type="NCBI Taxonomy" id="71964"/>
    <lineage>
        <taxon>Eukaryota</taxon>
        <taxon>Fungi</taxon>
        <taxon>Dikarya</taxon>
        <taxon>Basidiomycota</taxon>
        <taxon>Agaricomycotina</taxon>
        <taxon>Agaricomycetes</taxon>
        <taxon>Russulales</taxon>
        <taxon>Russulaceae</taxon>
        <taxon>Russula</taxon>
    </lineage>
</organism>
<evidence type="ECO:0000313" key="1">
    <source>
        <dbReference type="EMBL" id="KAI9509661.1"/>
    </source>
</evidence>
<reference evidence="1" key="1">
    <citation type="submission" date="2021-03" db="EMBL/GenBank/DDBJ databases">
        <title>Evolutionary priming and transition to the ectomycorrhizal habit in an iconic lineage of mushroom-forming fungi: is preadaptation a requirement?</title>
        <authorList>
            <consortium name="DOE Joint Genome Institute"/>
            <person name="Looney B.P."/>
            <person name="Miyauchi S."/>
            <person name="Morin E."/>
            <person name="Drula E."/>
            <person name="Courty P.E."/>
            <person name="Chicoki N."/>
            <person name="Fauchery L."/>
            <person name="Kohler A."/>
            <person name="Kuo A."/>
            <person name="LaButti K."/>
            <person name="Pangilinan J."/>
            <person name="Lipzen A."/>
            <person name="Riley R."/>
            <person name="Andreopoulos W."/>
            <person name="He G."/>
            <person name="Johnson J."/>
            <person name="Barry K.W."/>
            <person name="Grigoriev I.V."/>
            <person name="Nagy L."/>
            <person name="Hibbett D."/>
            <person name="Henrissat B."/>
            <person name="Matheny P.B."/>
            <person name="Labbe J."/>
            <person name="Martin A.F."/>
        </authorList>
    </citation>
    <scope>NUCLEOTIDE SEQUENCE</scope>
    <source>
        <strain evidence="1">BPL698</strain>
    </source>
</reference>
<comment type="caution">
    <text evidence="1">The sequence shown here is derived from an EMBL/GenBank/DDBJ whole genome shotgun (WGS) entry which is preliminary data.</text>
</comment>
<dbReference type="EMBL" id="JAGFNK010000059">
    <property type="protein sequence ID" value="KAI9509661.1"/>
    <property type="molecule type" value="Genomic_DNA"/>
</dbReference>
<name>A0ACC0UDS3_9AGAM</name>
<keyword evidence="2" id="KW-1185">Reference proteome</keyword>